<protein>
    <recommendedName>
        <fullName evidence="4">Tryptophan--tRNA ligase, cytoplasmic</fullName>
        <ecNumber evidence="3">6.1.1.2</ecNumber>
    </recommendedName>
    <alternativeName>
        <fullName evidence="11">Tryptophanyl-tRNA synthetase</fullName>
    </alternativeName>
</protein>
<evidence type="ECO:0000256" key="5">
    <source>
        <dbReference type="ARBA" id="ARBA00022490"/>
    </source>
</evidence>
<feature type="region of interest" description="Disordered" evidence="12">
    <location>
        <begin position="1438"/>
        <end position="1484"/>
    </location>
</feature>
<dbReference type="InterPro" id="IPR002305">
    <property type="entry name" value="aa-tRNA-synth_Ic"/>
</dbReference>
<dbReference type="InterPro" id="IPR002306">
    <property type="entry name" value="Trp-tRNA-ligase"/>
</dbReference>
<dbReference type="PANTHER" id="PTHR10055:SF1">
    <property type="entry name" value="TRYPTOPHAN--TRNA LIGASE, CYTOPLASMIC"/>
    <property type="match status" value="1"/>
</dbReference>
<comment type="similarity">
    <text evidence="2">Belongs to the class-I aminoacyl-tRNA synthetase family.</text>
</comment>
<keyword evidence="15" id="KW-1185">Reference proteome</keyword>
<dbReference type="EMBL" id="SDAQ01000014">
    <property type="protein sequence ID" value="KAI3556120.1"/>
    <property type="molecule type" value="Genomic_DNA"/>
</dbReference>
<comment type="subcellular location">
    <subcellularLocation>
        <location evidence="1">Cytoplasm</location>
    </subcellularLocation>
</comment>
<evidence type="ECO:0000256" key="8">
    <source>
        <dbReference type="ARBA" id="ARBA00022840"/>
    </source>
</evidence>
<evidence type="ECO:0000256" key="9">
    <source>
        <dbReference type="ARBA" id="ARBA00022917"/>
    </source>
</evidence>
<gene>
    <name evidence="14" type="ORF">CABS02_03829</name>
</gene>
<feature type="compositionally biased region" description="Basic and acidic residues" evidence="12">
    <location>
        <begin position="1448"/>
        <end position="1484"/>
    </location>
</feature>
<dbReference type="GO" id="GO:0005524">
    <property type="term" value="F:ATP binding"/>
    <property type="evidence" value="ECO:0007669"/>
    <property type="project" value="UniProtKB-KW"/>
</dbReference>
<keyword evidence="5" id="KW-0963">Cytoplasm</keyword>
<dbReference type="Pfam" id="PF00069">
    <property type="entry name" value="Pkinase"/>
    <property type="match status" value="1"/>
</dbReference>
<evidence type="ECO:0000259" key="13">
    <source>
        <dbReference type="PROSITE" id="PS50011"/>
    </source>
</evidence>
<keyword evidence="9" id="KW-0648">Protein biosynthesis</keyword>
<dbReference type="PRINTS" id="PR01039">
    <property type="entry name" value="TRNASYNTHTRP"/>
</dbReference>
<dbReference type="InterPro" id="IPR010730">
    <property type="entry name" value="HET"/>
</dbReference>
<dbReference type="InterPro" id="IPR014729">
    <property type="entry name" value="Rossmann-like_a/b/a_fold"/>
</dbReference>
<dbReference type="InterPro" id="IPR000719">
    <property type="entry name" value="Prot_kinase_dom"/>
</dbReference>
<evidence type="ECO:0000256" key="12">
    <source>
        <dbReference type="SAM" id="MobiDB-lite"/>
    </source>
</evidence>
<evidence type="ECO:0000256" key="6">
    <source>
        <dbReference type="ARBA" id="ARBA00022598"/>
    </source>
</evidence>
<dbReference type="Gene3D" id="1.10.240.10">
    <property type="entry name" value="Tyrosyl-Transfer RNA Synthetase"/>
    <property type="match status" value="1"/>
</dbReference>
<reference evidence="14" key="1">
    <citation type="submission" date="2019-01" db="EMBL/GenBank/DDBJ databases">
        <title>Colletotrichum abscissum LGMF1257.</title>
        <authorList>
            <person name="Baroncelli R."/>
        </authorList>
    </citation>
    <scope>NUCLEOTIDE SEQUENCE</scope>
    <source>
        <strain evidence="14">Ca142</strain>
    </source>
</reference>
<dbReference type="PROSITE" id="PS50011">
    <property type="entry name" value="PROTEIN_KINASE_DOM"/>
    <property type="match status" value="1"/>
</dbReference>
<dbReference type="GO" id="GO:0004672">
    <property type="term" value="F:protein kinase activity"/>
    <property type="evidence" value="ECO:0007669"/>
    <property type="project" value="InterPro"/>
</dbReference>
<dbReference type="SUPFAM" id="SSF56112">
    <property type="entry name" value="Protein kinase-like (PK-like)"/>
    <property type="match status" value="1"/>
</dbReference>
<dbReference type="SMART" id="SM00220">
    <property type="entry name" value="S_TKc"/>
    <property type="match status" value="1"/>
</dbReference>
<dbReference type="EC" id="6.1.1.2" evidence="3"/>
<dbReference type="SUPFAM" id="SSF52374">
    <property type="entry name" value="Nucleotidylyl transferase"/>
    <property type="match status" value="1"/>
</dbReference>
<dbReference type="CDD" id="cd00806">
    <property type="entry name" value="TrpRS_core"/>
    <property type="match status" value="1"/>
</dbReference>
<evidence type="ECO:0000256" key="1">
    <source>
        <dbReference type="ARBA" id="ARBA00004496"/>
    </source>
</evidence>
<dbReference type="CDD" id="cd00180">
    <property type="entry name" value="PKc"/>
    <property type="match status" value="1"/>
</dbReference>
<evidence type="ECO:0000256" key="10">
    <source>
        <dbReference type="ARBA" id="ARBA00023146"/>
    </source>
</evidence>
<evidence type="ECO:0000256" key="7">
    <source>
        <dbReference type="ARBA" id="ARBA00022741"/>
    </source>
</evidence>
<organism evidence="14 15">
    <name type="scientific">Colletotrichum abscissum</name>
    <dbReference type="NCBI Taxonomy" id="1671311"/>
    <lineage>
        <taxon>Eukaryota</taxon>
        <taxon>Fungi</taxon>
        <taxon>Dikarya</taxon>
        <taxon>Ascomycota</taxon>
        <taxon>Pezizomycotina</taxon>
        <taxon>Sordariomycetes</taxon>
        <taxon>Hypocreomycetidae</taxon>
        <taxon>Glomerellales</taxon>
        <taxon>Glomerellaceae</taxon>
        <taxon>Colletotrichum</taxon>
        <taxon>Colletotrichum acutatum species complex</taxon>
    </lineage>
</organism>
<evidence type="ECO:0000313" key="14">
    <source>
        <dbReference type="EMBL" id="KAI3556120.1"/>
    </source>
</evidence>
<keyword evidence="7" id="KW-0547">Nucleotide-binding</keyword>
<dbReference type="FunFam" id="3.40.50.620:FF:000033">
    <property type="entry name" value="tryptophan--tRNA ligase, cytoplasmic"/>
    <property type="match status" value="1"/>
</dbReference>
<dbReference type="InterPro" id="IPR001412">
    <property type="entry name" value="aa-tRNA-synth_I_CS"/>
</dbReference>
<dbReference type="OrthoDB" id="10261385at2759"/>
<dbReference type="InterPro" id="IPR011009">
    <property type="entry name" value="Kinase-like_dom_sf"/>
</dbReference>
<sequence length="1484" mass="167922">MAHDSNSMDESLSSLGDRICQHFVQSRFDERSPPFLPDGCIENLITEGAISNELFDEDDDPQTPEKALIRFVKEKAKKIFAITVCSGITGSELLKTVRFFRIAGFNDSHLPIEKAVTPGQYSSAWVFPFPFDRMAEKRIKRIWNGWRINNFYTQQWAFLAPVFSKTEFQHYLSPDCIFPFTWVNNIVKGGMFSQVYEVEIHPKHQEQPELTVDDHPAHVAIKEILVNNNLRHEIEKNYEDERKALSEITDLRHNHIIKRIAAITRGDKRYFMFQWADGGNLREFWKEQNRPTLTPDLVKQTITQLCGLADALHALHNYKDQGNYRHGDLKPENILRFRDSTCVGVLKIADMGLAKHHNDATAVRKKATSAKYGTVRYEPPEVVTNRLDKARSRLYDIWSMGCIMLECVIWLLYGYEALDNFDDSLNDGYDSSFFKTKDVDGARVAEVHPTVVKWMDLMAADPQCGRDSALGDLLGLVRNRLLVVPLRIQAPTIILNGTDEIPIIQENLERFVSVTSTSQNTPDLGEIGPYRADARAMRSGLETILRKADSNQTYLLRSNDRQTSHGPALVPPRSQSNSLLSPIAAETPRGSNLFPGTLQAQRIRLWETNGARGKYLALSHPWGDPAKHRHFCTYMSNIEKHRRGIGFEDLPATFKDAIITTRELGFQHLWIDSICIVQGPDGDFKEESKHMEDVFSFAYCVIAASRATGQEDGFLGPRPGRNYVTFSRNSSGNYHVCQQIDDFEGDVLEGRLCKRGWVLQERALAHRTIYFTERQTYWECGQGVRCETMTKLDNNVAAFLGDPRFPTIAMNSPRGAKIHLYQDLYKQYSRLQFSRNEDRPFGIAGLEKRLIQSFKTHGGYGVIDDGGGLLRRSLLWQRGSDSTLDRIIFPAERDLEVPTWSWMAYKGGIDYLEPPFDGVDWEKSEIQSPWANKSPDGFYHTSDKSLGISLSAVAREFSQLDGHHSASKLIFDNPAKSDGQLPNDPGFFFFSSIDAPHHRPRPRDTMASAPEAPTAAIPAEAVGDAPAASGGQKVDPWNVSGEVGTDGKVKAIDYKKIVDEFGTKLIDDALLERFERVTGHRPHHFLRRQIVFSHRDLDLILDRVEKKQPFFIYTGRGPSSDSMHVGHAIPFQLTKWLSDVLDAPLVIMMTDDEKFLFSEKRTVEEVQHYTRENAKDIIAIGFNPERTFIFSDYDYMGGNFYKNVTRVAKRITLNTAKAVFGFDDSSNIGKVHFASIQASSSFGNSFPHIFGDDEAKTSQIPCLIPCAIDQDPYFRVTRDCAAGLRYAKPSLIHSRFLDALQGPGSKMSASIDSSAIFLNDTPKQIQNKMNKYAFSGGKVTAEEQRAEGADPDVDVSYQYLRFFLDDDEELAKIREDYRTGKMLTGEIKKRCAEELAKYCTAFQERRAKVDEETVNLFFSRRPLSWGLAENLKSIPIREANTDGPAEGADGKMTKNQLKKLEKQRQIDEKKAAKAKEKEAAKASA</sequence>
<evidence type="ECO:0000313" key="15">
    <source>
        <dbReference type="Proteomes" id="UP001056436"/>
    </source>
</evidence>
<keyword evidence="8" id="KW-0067">ATP-binding</keyword>
<dbReference type="Proteomes" id="UP001056436">
    <property type="component" value="Unassembled WGS sequence"/>
</dbReference>
<dbReference type="GO" id="GO:0004830">
    <property type="term" value="F:tryptophan-tRNA ligase activity"/>
    <property type="evidence" value="ECO:0007669"/>
    <property type="project" value="UniProtKB-EC"/>
</dbReference>
<evidence type="ECO:0000256" key="2">
    <source>
        <dbReference type="ARBA" id="ARBA00005594"/>
    </source>
</evidence>
<dbReference type="Gene3D" id="1.10.510.10">
    <property type="entry name" value="Transferase(Phosphotransferase) domain 1"/>
    <property type="match status" value="1"/>
</dbReference>
<name>A0A9P9XL98_9PEZI</name>
<feature type="domain" description="Protein kinase" evidence="13">
    <location>
        <begin position="181"/>
        <end position="504"/>
    </location>
</feature>
<accession>A0A9P9XL98</accession>
<evidence type="ECO:0000256" key="3">
    <source>
        <dbReference type="ARBA" id="ARBA00013161"/>
    </source>
</evidence>
<dbReference type="Gene3D" id="3.40.50.620">
    <property type="entry name" value="HUPs"/>
    <property type="match status" value="1"/>
</dbReference>
<dbReference type="Pfam" id="PF00579">
    <property type="entry name" value="tRNA-synt_1b"/>
    <property type="match status" value="1"/>
</dbReference>
<dbReference type="NCBIfam" id="TIGR00233">
    <property type="entry name" value="trpS"/>
    <property type="match status" value="1"/>
</dbReference>
<dbReference type="Pfam" id="PF06985">
    <property type="entry name" value="HET"/>
    <property type="match status" value="1"/>
</dbReference>
<comment type="caution">
    <text evidence="14">The sequence shown here is derived from an EMBL/GenBank/DDBJ whole genome shotgun (WGS) entry which is preliminary data.</text>
</comment>
<proteinExistence type="inferred from homology"/>
<evidence type="ECO:0000256" key="4">
    <source>
        <dbReference type="ARBA" id="ARBA00013782"/>
    </source>
</evidence>
<keyword evidence="10" id="KW-0030">Aminoacyl-tRNA synthetase</keyword>
<dbReference type="GO" id="GO:0005737">
    <property type="term" value="C:cytoplasm"/>
    <property type="evidence" value="ECO:0007669"/>
    <property type="project" value="UniProtKB-SubCell"/>
</dbReference>
<dbReference type="PANTHER" id="PTHR10055">
    <property type="entry name" value="TRYPTOPHANYL-TRNA SYNTHETASE"/>
    <property type="match status" value="1"/>
</dbReference>
<dbReference type="GO" id="GO:0006436">
    <property type="term" value="P:tryptophanyl-tRNA aminoacylation"/>
    <property type="evidence" value="ECO:0007669"/>
    <property type="project" value="InterPro"/>
</dbReference>
<dbReference type="FunFam" id="1.10.240.10:FF:000003">
    <property type="entry name" value="Tryptophan--tRNA ligase, cytoplasmic"/>
    <property type="match status" value="1"/>
</dbReference>
<dbReference type="PROSITE" id="PS00178">
    <property type="entry name" value="AA_TRNA_LIGASE_I"/>
    <property type="match status" value="1"/>
</dbReference>
<evidence type="ECO:0000256" key="11">
    <source>
        <dbReference type="ARBA" id="ARBA00030268"/>
    </source>
</evidence>
<keyword evidence="6" id="KW-0436">Ligase</keyword>